<dbReference type="PANTHER" id="PTHR47797">
    <property type="entry name" value="DEHYDROGENASE, PUTATIVE (AFU_ORTHOLOGUE AFUA_8G05805)-RELATED"/>
    <property type="match status" value="1"/>
</dbReference>
<proteinExistence type="predicted"/>
<reference evidence="11 12" key="2">
    <citation type="journal article" date="2015" name="MBio">
        <title>Genome-Resolved Metagenomic Analysis Reveals Roles for Candidate Phyla and Other Microbial Community Members in Biogeochemical Transformations in Oil Reservoirs.</title>
        <authorList>
            <person name="Hu P."/>
            <person name="Tom L."/>
            <person name="Singh A."/>
            <person name="Thomas B.C."/>
            <person name="Baker B.J."/>
            <person name="Piceno Y.M."/>
            <person name="Andersen G.L."/>
            <person name="Banfield J.F."/>
        </authorList>
    </citation>
    <scope>NUCLEOTIDE SEQUENCE [LARGE SCALE GENOMIC DNA]</scope>
    <source>
        <strain evidence="9">57_489</strain>
    </source>
</reference>
<evidence type="ECO:0000256" key="5">
    <source>
        <dbReference type="ARBA" id="ARBA00022989"/>
    </source>
</evidence>
<evidence type="ECO:0000313" key="10">
    <source>
        <dbReference type="EMBL" id="KUK96801.1"/>
    </source>
</evidence>
<dbReference type="GO" id="GO:0016020">
    <property type="term" value="C:membrane"/>
    <property type="evidence" value="ECO:0007669"/>
    <property type="project" value="UniProtKB-SubCell"/>
</dbReference>
<feature type="domain" description="Cytochrome b561" evidence="8">
    <location>
        <begin position="56"/>
        <end position="175"/>
    </location>
</feature>
<dbReference type="InterPro" id="IPR006593">
    <property type="entry name" value="Cyt_b561/ferric_Rdtase_TM"/>
</dbReference>
<dbReference type="EMBL" id="LGFT01000001">
    <property type="protein sequence ID" value="KUK45573.1"/>
    <property type="molecule type" value="Genomic_DNA"/>
</dbReference>
<keyword evidence="3 7" id="KW-0812">Transmembrane</keyword>
<keyword evidence="4" id="KW-0249">Electron transport</keyword>
<feature type="transmembrane region" description="Helical" evidence="7">
    <location>
        <begin position="55"/>
        <end position="76"/>
    </location>
</feature>
<evidence type="ECO:0000256" key="6">
    <source>
        <dbReference type="ARBA" id="ARBA00023136"/>
    </source>
</evidence>
<evidence type="ECO:0000313" key="12">
    <source>
        <dbReference type="Proteomes" id="UP000057043"/>
    </source>
</evidence>
<evidence type="ECO:0000256" key="4">
    <source>
        <dbReference type="ARBA" id="ARBA00022982"/>
    </source>
</evidence>
<keyword evidence="6 7" id="KW-0472">Membrane</keyword>
<dbReference type="Proteomes" id="UP000053961">
    <property type="component" value="Unassembled WGS sequence"/>
</dbReference>
<protein>
    <submittedName>
        <fullName evidence="10">Membrane protein, putative</fullName>
    </submittedName>
</protein>
<feature type="transmembrane region" description="Helical" evidence="7">
    <location>
        <begin position="121"/>
        <end position="142"/>
    </location>
</feature>
<dbReference type="AlphaFoldDB" id="A0A101IKF2"/>
<sequence length="181" mass="19904">MTYHVKMEEETRSLKGLMAKFSWAIFLAIFMSAAPGCGASEAPSEIPAEIVRLWPYHASLVILGFLLLVWGMTVARGKEKGWLKRHKLLEISGVSFALAGMAMAAYMISAASQEHFRVPHAYLGTFVILLLIATPSLGLLQLRAAKEDKAKIRRVHRLLGRTALLLMALNILFGLLIVSSA</sequence>
<evidence type="ECO:0000313" key="11">
    <source>
        <dbReference type="Proteomes" id="UP000053961"/>
    </source>
</evidence>
<comment type="caution">
    <text evidence="10">The sequence shown here is derived from an EMBL/GenBank/DDBJ whole genome shotgun (WGS) entry which is preliminary data.</text>
</comment>
<comment type="subcellular location">
    <subcellularLocation>
        <location evidence="1">Membrane</location>
    </subcellularLocation>
</comment>
<reference evidence="10" key="1">
    <citation type="journal article" date="2015" name="MBio">
        <title>Genome-resolved metagenomic analysis reveals roles for candidate phyla and other microbial community members in biogeochemical transformations in oil reservoirs.</title>
        <authorList>
            <person name="Hu P."/>
            <person name="Tom L."/>
            <person name="Singh A."/>
            <person name="Thomas B.C."/>
            <person name="Baker B.J."/>
            <person name="Piceno Y.M."/>
            <person name="Andersen G.L."/>
            <person name="Banfield J.F."/>
        </authorList>
    </citation>
    <scope>NUCLEOTIDE SEQUENCE [LARGE SCALE GENOMIC DNA]</scope>
    <source>
        <strain evidence="10">56_747</strain>
    </source>
</reference>
<evidence type="ECO:0000256" key="3">
    <source>
        <dbReference type="ARBA" id="ARBA00022692"/>
    </source>
</evidence>
<dbReference type="PANTHER" id="PTHR47797:SF5">
    <property type="entry name" value="CELLOBIOSE DEHYDROGENASE CYTOCHROME DOMAIN-CONTAINING PROTEIN"/>
    <property type="match status" value="1"/>
</dbReference>
<feature type="transmembrane region" description="Helical" evidence="7">
    <location>
        <begin position="163"/>
        <end position="180"/>
    </location>
</feature>
<accession>A0A101IKF2</accession>
<name>A0A101IKF2_9EURY</name>
<keyword evidence="2" id="KW-0813">Transport</keyword>
<gene>
    <name evidence="9" type="ORF">XD72_0047</name>
    <name evidence="10" type="ORF">XE07_0887</name>
</gene>
<dbReference type="EMBL" id="LGHB01000008">
    <property type="protein sequence ID" value="KUK96801.1"/>
    <property type="molecule type" value="Genomic_DNA"/>
</dbReference>
<dbReference type="Pfam" id="PF03188">
    <property type="entry name" value="Cytochrom_B561"/>
    <property type="match status" value="1"/>
</dbReference>
<dbReference type="PATRIC" id="fig|301375.6.peg.2231"/>
<evidence type="ECO:0000259" key="8">
    <source>
        <dbReference type="SMART" id="SM00665"/>
    </source>
</evidence>
<dbReference type="SMART" id="SM00665">
    <property type="entry name" value="B561"/>
    <property type="match status" value="1"/>
</dbReference>
<keyword evidence="5 7" id="KW-1133">Transmembrane helix</keyword>
<evidence type="ECO:0000313" key="9">
    <source>
        <dbReference type="EMBL" id="KUK45573.1"/>
    </source>
</evidence>
<organism evidence="10 11">
    <name type="scientific">Methanothrix harundinacea</name>
    <dbReference type="NCBI Taxonomy" id="301375"/>
    <lineage>
        <taxon>Archaea</taxon>
        <taxon>Methanobacteriati</taxon>
        <taxon>Methanobacteriota</taxon>
        <taxon>Stenosarchaea group</taxon>
        <taxon>Methanomicrobia</taxon>
        <taxon>Methanotrichales</taxon>
        <taxon>Methanotrichaceae</taxon>
        <taxon>Methanothrix</taxon>
    </lineage>
</organism>
<dbReference type="Gene3D" id="1.20.120.1770">
    <property type="match status" value="1"/>
</dbReference>
<evidence type="ECO:0000256" key="2">
    <source>
        <dbReference type="ARBA" id="ARBA00022448"/>
    </source>
</evidence>
<evidence type="ECO:0000256" key="7">
    <source>
        <dbReference type="SAM" id="Phobius"/>
    </source>
</evidence>
<evidence type="ECO:0000256" key="1">
    <source>
        <dbReference type="ARBA" id="ARBA00004370"/>
    </source>
</evidence>
<dbReference type="Proteomes" id="UP000057043">
    <property type="component" value="Unassembled WGS sequence"/>
</dbReference>
<feature type="transmembrane region" description="Helical" evidence="7">
    <location>
        <begin position="88"/>
        <end position="109"/>
    </location>
</feature>